<dbReference type="InterPro" id="IPR010982">
    <property type="entry name" value="Lambda_DNA-bd_dom_sf"/>
</dbReference>
<evidence type="ECO:0008006" key="3">
    <source>
        <dbReference type="Google" id="ProtNLM"/>
    </source>
</evidence>
<protein>
    <recommendedName>
        <fullName evidence="3">XRE family transcriptional regulator</fullName>
    </recommendedName>
</protein>
<evidence type="ECO:0000313" key="1">
    <source>
        <dbReference type="EMBL" id="MFD1055049.1"/>
    </source>
</evidence>
<dbReference type="RefSeq" id="WP_386052953.1">
    <property type="nucleotide sequence ID" value="NZ_JBHTKH010000007.1"/>
</dbReference>
<name>A0ABW3MZS5_9MICO</name>
<dbReference type="Gene3D" id="1.10.260.40">
    <property type="entry name" value="lambda repressor-like DNA-binding domains"/>
    <property type="match status" value="1"/>
</dbReference>
<gene>
    <name evidence="1" type="ORF">ACFQ2V_12090</name>
</gene>
<dbReference type="Proteomes" id="UP001597046">
    <property type="component" value="Unassembled WGS sequence"/>
</dbReference>
<sequence>MEGWVRLGRRVAAERGRHWRSRAAFARAAGLSKRVVDDLELGRRSNYAETTLAAIEAALGWTPGTCLRVVQGGKVQREVDPSMVRLMDAWVRLPEEARAMLVEIAERAARDGRWPGR</sequence>
<organism evidence="1 2">
    <name type="scientific">Terrabacter terrigena</name>
    <dbReference type="NCBI Taxonomy" id="574718"/>
    <lineage>
        <taxon>Bacteria</taxon>
        <taxon>Bacillati</taxon>
        <taxon>Actinomycetota</taxon>
        <taxon>Actinomycetes</taxon>
        <taxon>Micrococcales</taxon>
        <taxon>Intrasporangiaceae</taxon>
        <taxon>Terrabacter</taxon>
    </lineage>
</organism>
<evidence type="ECO:0000313" key="2">
    <source>
        <dbReference type="Proteomes" id="UP001597046"/>
    </source>
</evidence>
<comment type="caution">
    <text evidence="1">The sequence shown here is derived from an EMBL/GenBank/DDBJ whole genome shotgun (WGS) entry which is preliminary data.</text>
</comment>
<keyword evidence="2" id="KW-1185">Reference proteome</keyword>
<dbReference type="EMBL" id="JBHTKH010000007">
    <property type="protein sequence ID" value="MFD1055049.1"/>
    <property type="molecule type" value="Genomic_DNA"/>
</dbReference>
<reference evidence="2" key="1">
    <citation type="journal article" date="2019" name="Int. J. Syst. Evol. Microbiol.">
        <title>The Global Catalogue of Microorganisms (GCM) 10K type strain sequencing project: providing services to taxonomists for standard genome sequencing and annotation.</title>
        <authorList>
            <consortium name="The Broad Institute Genomics Platform"/>
            <consortium name="The Broad Institute Genome Sequencing Center for Infectious Disease"/>
            <person name="Wu L."/>
            <person name="Ma J."/>
        </authorList>
    </citation>
    <scope>NUCLEOTIDE SEQUENCE [LARGE SCALE GENOMIC DNA]</scope>
    <source>
        <strain evidence="2">CCUG 57508</strain>
    </source>
</reference>
<accession>A0ABW3MZS5</accession>
<proteinExistence type="predicted"/>
<dbReference type="SUPFAM" id="SSF47413">
    <property type="entry name" value="lambda repressor-like DNA-binding domains"/>
    <property type="match status" value="1"/>
</dbReference>